<name>A0ABD1CMF0_CULPP</name>
<comment type="caution">
    <text evidence="1">The sequence shown here is derived from an EMBL/GenBank/DDBJ whole genome shotgun (WGS) entry which is preliminary data.</text>
</comment>
<proteinExistence type="predicted"/>
<sequence length="85" mass="9898">VPDIVRSISASRILALRQQTQVLWERYFSSIEKIVFTTFERSIFPESCHKMCGNLSLCLREERKQCGNSGTNIGFSVRFEKFLTY</sequence>
<dbReference type="AlphaFoldDB" id="A0ABD1CMF0"/>
<dbReference type="EMBL" id="JBEHCU010010892">
    <property type="protein sequence ID" value="KAL1377558.1"/>
    <property type="molecule type" value="Genomic_DNA"/>
</dbReference>
<evidence type="ECO:0000313" key="1">
    <source>
        <dbReference type="EMBL" id="KAL1377558.1"/>
    </source>
</evidence>
<gene>
    <name evidence="1" type="ORF">pipiens_016184</name>
</gene>
<accession>A0ABD1CMF0</accession>
<reference evidence="1 2" key="1">
    <citation type="submission" date="2024-05" db="EMBL/GenBank/DDBJ databases">
        <title>Culex pipiens pipiens assembly and annotation.</title>
        <authorList>
            <person name="Alout H."/>
            <person name="Durand T."/>
        </authorList>
    </citation>
    <scope>NUCLEOTIDE SEQUENCE [LARGE SCALE GENOMIC DNA]</scope>
    <source>
        <strain evidence="1">HA-2024</strain>
        <tissue evidence="1">Whole body</tissue>
    </source>
</reference>
<organism evidence="1 2">
    <name type="scientific">Culex pipiens pipiens</name>
    <name type="common">Northern house mosquito</name>
    <dbReference type="NCBI Taxonomy" id="38569"/>
    <lineage>
        <taxon>Eukaryota</taxon>
        <taxon>Metazoa</taxon>
        <taxon>Ecdysozoa</taxon>
        <taxon>Arthropoda</taxon>
        <taxon>Hexapoda</taxon>
        <taxon>Insecta</taxon>
        <taxon>Pterygota</taxon>
        <taxon>Neoptera</taxon>
        <taxon>Endopterygota</taxon>
        <taxon>Diptera</taxon>
        <taxon>Nematocera</taxon>
        <taxon>Culicoidea</taxon>
        <taxon>Culicidae</taxon>
        <taxon>Culicinae</taxon>
        <taxon>Culicini</taxon>
        <taxon>Culex</taxon>
        <taxon>Culex</taxon>
    </lineage>
</organism>
<feature type="non-terminal residue" evidence="1">
    <location>
        <position position="1"/>
    </location>
</feature>
<protein>
    <submittedName>
        <fullName evidence="1">Uncharacterized protein</fullName>
    </submittedName>
</protein>
<keyword evidence="2" id="KW-1185">Reference proteome</keyword>
<dbReference type="Proteomes" id="UP001562425">
    <property type="component" value="Unassembled WGS sequence"/>
</dbReference>
<evidence type="ECO:0000313" key="2">
    <source>
        <dbReference type="Proteomes" id="UP001562425"/>
    </source>
</evidence>